<reference evidence="4" key="2">
    <citation type="journal article" date="2019" name="MicrobiologyOpen">
        <title>High-quality draft genome sequence of Gaiella occulta isolated from a 150 meter deep mineral water borehole and comparison with the genome sequences of other deep-branching lineages of the phylum Actinobacteria.</title>
        <authorList>
            <person name="Severino R."/>
            <person name="Froufe H.J.C."/>
            <person name="Barroso C."/>
            <person name="Albuquerque L."/>
            <person name="Lobo-da-Cunha A."/>
            <person name="da Costa M.S."/>
            <person name="Egas C."/>
        </authorList>
    </citation>
    <scope>NUCLEOTIDE SEQUENCE [LARGE SCALE GENOMIC DNA]</scope>
    <source>
        <strain evidence="4">F2-233</strain>
    </source>
</reference>
<dbReference type="Proteomes" id="UP000254134">
    <property type="component" value="Unassembled WGS sequence"/>
</dbReference>
<dbReference type="EMBL" id="QQZY01000004">
    <property type="protein sequence ID" value="RDI74383.1"/>
    <property type="molecule type" value="Genomic_DNA"/>
</dbReference>
<name>A0A7M2YW74_9ACTN</name>
<evidence type="ECO:0000259" key="2">
    <source>
        <dbReference type="Pfam" id="PF00296"/>
    </source>
</evidence>
<dbReference type="AlphaFoldDB" id="A0A7M2YW74"/>
<keyword evidence="1" id="KW-0560">Oxidoreductase</keyword>
<proteinExistence type="predicted"/>
<feature type="domain" description="Luciferase-like" evidence="2">
    <location>
        <begin position="5"/>
        <end position="161"/>
    </location>
</feature>
<organism evidence="3 4">
    <name type="scientific">Gaiella occulta</name>
    <dbReference type="NCBI Taxonomy" id="1002870"/>
    <lineage>
        <taxon>Bacteria</taxon>
        <taxon>Bacillati</taxon>
        <taxon>Actinomycetota</taxon>
        <taxon>Thermoleophilia</taxon>
        <taxon>Gaiellales</taxon>
        <taxon>Gaiellaceae</taxon>
        <taxon>Gaiella</taxon>
    </lineage>
</organism>
<dbReference type="InterPro" id="IPR050564">
    <property type="entry name" value="F420-G6PD/mer"/>
</dbReference>
<comment type="caution">
    <text evidence="3">The sequence shown here is derived from an EMBL/GenBank/DDBJ whole genome shotgun (WGS) entry which is preliminary data.</text>
</comment>
<dbReference type="SUPFAM" id="SSF51679">
    <property type="entry name" value="Bacterial luciferase-like"/>
    <property type="match status" value="1"/>
</dbReference>
<dbReference type="InterPro" id="IPR011251">
    <property type="entry name" value="Luciferase-like_dom"/>
</dbReference>
<evidence type="ECO:0000313" key="3">
    <source>
        <dbReference type="EMBL" id="RDI74383.1"/>
    </source>
</evidence>
<dbReference type="PANTHER" id="PTHR43244">
    <property type="match status" value="1"/>
</dbReference>
<dbReference type="PANTHER" id="PTHR43244:SF1">
    <property type="entry name" value="5,10-METHYLENETETRAHYDROMETHANOPTERIN REDUCTASE"/>
    <property type="match status" value="1"/>
</dbReference>
<keyword evidence="3" id="KW-0503">Monooxygenase</keyword>
<accession>A0A7M2YW74</accession>
<dbReference type="Pfam" id="PF00296">
    <property type="entry name" value="Bac_luciferase"/>
    <property type="match status" value="1"/>
</dbReference>
<gene>
    <name evidence="3" type="ORF">Gocc_1959</name>
</gene>
<evidence type="ECO:0000313" key="4">
    <source>
        <dbReference type="Proteomes" id="UP000254134"/>
    </source>
</evidence>
<reference evidence="3 4" key="1">
    <citation type="submission" date="2018-07" db="EMBL/GenBank/DDBJ databases">
        <title>High-quality-draft genome sequence of Gaiella occulta.</title>
        <authorList>
            <person name="Severino R."/>
            <person name="Froufe H.J.C."/>
            <person name="Rainey F.A."/>
            <person name="Barroso C."/>
            <person name="Albuquerque L."/>
            <person name="Lobo-Da-Cunha A."/>
            <person name="Da Costa M.S."/>
            <person name="Egas C."/>
        </authorList>
    </citation>
    <scope>NUCLEOTIDE SEQUENCE [LARGE SCALE GENOMIC DNA]</scope>
    <source>
        <strain evidence="3 4">F2-233</strain>
    </source>
</reference>
<evidence type="ECO:0000256" key="1">
    <source>
        <dbReference type="ARBA" id="ARBA00023002"/>
    </source>
</evidence>
<dbReference type="GO" id="GO:0016705">
    <property type="term" value="F:oxidoreductase activity, acting on paired donors, with incorporation or reduction of molecular oxygen"/>
    <property type="evidence" value="ECO:0007669"/>
    <property type="project" value="InterPro"/>
</dbReference>
<keyword evidence="4" id="KW-1185">Reference proteome</keyword>
<dbReference type="InterPro" id="IPR036661">
    <property type="entry name" value="Luciferase-like_sf"/>
</dbReference>
<dbReference type="GO" id="GO:0004497">
    <property type="term" value="F:monooxygenase activity"/>
    <property type="evidence" value="ECO:0007669"/>
    <property type="project" value="UniProtKB-KW"/>
</dbReference>
<dbReference type="Gene3D" id="3.20.20.30">
    <property type="entry name" value="Luciferase-like domain"/>
    <property type="match status" value="1"/>
</dbReference>
<sequence length="210" mass="22599">MELPPTPPRITIAANGVRMIELAGEIADGIVGWYQSLEYVRDVTMPALRRGAERAGRSLEGFDATVGFPAVITRDDSGLELAKGQVMMYATALGSAPAYLESARAAGFGEDAEAIGERVRAGDLRGAVNLVPDEMVDAMVMAGSAERVRGRIERYREAGLNGVHVLPSPPGGYYPLYEDHFPVESLSQLPEFDFPGLIRSFENAIELLGS</sequence>
<protein>
    <submittedName>
        <fullName evidence="3">Luciferase-like monooxygenase</fullName>
    </submittedName>
</protein>
<dbReference type="OrthoDB" id="3284378at2"/>